<protein>
    <recommendedName>
        <fullName evidence="3">F-box domain-containing protein</fullName>
    </recommendedName>
</protein>
<dbReference type="AlphaFoldDB" id="A0A3N4K4L0"/>
<keyword evidence="2" id="KW-1185">Reference proteome</keyword>
<dbReference type="Proteomes" id="UP000276215">
    <property type="component" value="Unassembled WGS sequence"/>
</dbReference>
<dbReference type="EMBL" id="ML120377">
    <property type="protein sequence ID" value="RPB00855.1"/>
    <property type="molecule type" value="Genomic_DNA"/>
</dbReference>
<organism evidence="1 2">
    <name type="scientific">Choiromyces venosus 120613-1</name>
    <dbReference type="NCBI Taxonomy" id="1336337"/>
    <lineage>
        <taxon>Eukaryota</taxon>
        <taxon>Fungi</taxon>
        <taxon>Dikarya</taxon>
        <taxon>Ascomycota</taxon>
        <taxon>Pezizomycotina</taxon>
        <taxon>Pezizomycetes</taxon>
        <taxon>Pezizales</taxon>
        <taxon>Tuberaceae</taxon>
        <taxon>Choiromyces</taxon>
    </lineage>
</organism>
<evidence type="ECO:0000313" key="2">
    <source>
        <dbReference type="Proteomes" id="UP000276215"/>
    </source>
</evidence>
<accession>A0A3N4K4L0</accession>
<gene>
    <name evidence="1" type="ORF">L873DRAFT_746631</name>
</gene>
<evidence type="ECO:0000313" key="1">
    <source>
        <dbReference type="EMBL" id="RPB00855.1"/>
    </source>
</evidence>
<evidence type="ECO:0008006" key="3">
    <source>
        <dbReference type="Google" id="ProtNLM"/>
    </source>
</evidence>
<reference evidence="1 2" key="1">
    <citation type="journal article" date="2018" name="Nat. Ecol. Evol.">
        <title>Pezizomycetes genomes reveal the molecular basis of ectomycorrhizal truffle lifestyle.</title>
        <authorList>
            <person name="Murat C."/>
            <person name="Payen T."/>
            <person name="Noel B."/>
            <person name="Kuo A."/>
            <person name="Morin E."/>
            <person name="Chen J."/>
            <person name="Kohler A."/>
            <person name="Krizsan K."/>
            <person name="Balestrini R."/>
            <person name="Da Silva C."/>
            <person name="Montanini B."/>
            <person name="Hainaut M."/>
            <person name="Levati E."/>
            <person name="Barry K.W."/>
            <person name="Belfiori B."/>
            <person name="Cichocki N."/>
            <person name="Clum A."/>
            <person name="Dockter R.B."/>
            <person name="Fauchery L."/>
            <person name="Guy J."/>
            <person name="Iotti M."/>
            <person name="Le Tacon F."/>
            <person name="Lindquist E.A."/>
            <person name="Lipzen A."/>
            <person name="Malagnac F."/>
            <person name="Mello A."/>
            <person name="Molinier V."/>
            <person name="Miyauchi S."/>
            <person name="Poulain J."/>
            <person name="Riccioni C."/>
            <person name="Rubini A."/>
            <person name="Sitrit Y."/>
            <person name="Splivallo R."/>
            <person name="Traeger S."/>
            <person name="Wang M."/>
            <person name="Zifcakova L."/>
            <person name="Wipf D."/>
            <person name="Zambonelli A."/>
            <person name="Paolocci F."/>
            <person name="Nowrousian M."/>
            <person name="Ottonello S."/>
            <person name="Baldrian P."/>
            <person name="Spatafora J.W."/>
            <person name="Henrissat B."/>
            <person name="Nagy L.G."/>
            <person name="Aury J.M."/>
            <person name="Wincker P."/>
            <person name="Grigoriev I.V."/>
            <person name="Bonfante P."/>
            <person name="Martin F.M."/>
        </authorList>
    </citation>
    <scope>NUCLEOTIDE SEQUENCE [LARGE SCALE GENOMIC DNA]</scope>
    <source>
        <strain evidence="1 2">120613-1</strain>
    </source>
</reference>
<name>A0A3N4K4L0_9PEZI</name>
<dbReference type="STRING" id="1336337.A0A3N4K4L0"/>
<sequence length="99" mass="11126">MSLLQCPNEVLLLITRDLSAASLSAFAQTNWFCFSLAQELLLRHACSDRYGVLAISLAAANRDERMVWFLLKHGRGFSVRHEDGGPLYGPLDRYLNLCP</sequence>
<proteinExistence type="predicted"/>